<dbReference type="SUPFAM" id="SSF46689">
    <property type="entry name" value="Homeodomain-like"/>
    <property type="match status" value="1"/>
</dbReference>
<comment type="caution">
    <text evidence="2">The sequence shown here is derived from an EMBL/GenBank/DDBJ whole genome shotgun (WGS) entry which is preliminary data.</text>
</comment>
<organism evidence="2 3">
    <name type="scientific">Periplaneta americana</name>
    <name type="common">American cockroach</name>
    <name type="synonym">Blatta americana</name>
    <dbReference type="NCBI Taxonomy" id="6978"/>
    <lineage>
        <taxon>Eukaryota</taxon>
        <taxon>Metazoa</taxon>
        <taxon>Ecdysozoa</taxon>
        <taxon>Arthropoda</taxon>
        <taxon>Hexapoda</taxon>
        <taxon>Insecta</taxon>
        <taxon>Pterygota</taxon>
        <taxon>Neoptera</taxon>
        <taxon>Polyneoptera</taxon>
        <taxon>Dictyoptera</taxon>
        <taxon>Blattodea</taxon>
        <taxon>Blattoidea</taxon>
        <taxon>Blattidae</taxon>
        <taxon>Blattinae</taxon>
        <taxon>Periplaneta</taxon>
    </lineage>
</organism>
<dbReference type="Proteomes" id="UP001148838">
    <property type="component" value="Unassembled WGS sequence"/>
</dbReference>
<evidence type="ECO:0000313" key="3">
    <source>
        <dbReference type="Proteomes" id="UP001148838"/>
    </source>
</evidence>
<protein>
    <submittedName>
        <fullName evidence="2">Uncharacterized protein</fullName>
    </submittedName>
</protein>
<dbReference type="EMBL" id="JAJSOF020000021">
    <property type="protein sequence ID" value="KAJ4437564.1"/>
    <property type="molecule type" value="Genomic_DNA"/>
</dbReference>
<evidence type="ECO:0000313" key="2">
    <source>
        <dbReference type="EMBL" id="KAJ4437564.1"/>
    </source>
</evidence>
<sequence length="115" mass="13000">MDVKAKVIALIKEGGFSKARAEERYGVATRTASRWWAQYQERGYITRSGRKTRGINTTTKSYVNRTFEALSFHTSKMLVAGTEFPASNRTASKRLNSANIVQRRSAVKEVLTEDH</sequence>
<proteinExistence type="predicted"/>
<reference evidence="2 3" key="1">
    <citation type="journal article" date="2022" name="Allergy">
        <title>Genome assembly and annotation of Periplaneta americana reveal a comprehensive cockroach allergen profile.</title>
        <authorList>
            <person name="Wang L."/>
            <person name="Xiong Q."/>
            <person name="Saelim N."/>
            <person name="Wang L."/>
            <person name="Nong W."/>
            <person name="Wan A.T."/>
            <person name="Shi M."/>
            <person name="Liu X."/>
            <person name="Cao Q."/>
            <person name="Hui J.H.L."/>
            <person name="Sookrung N."/>
            <person name="Leung T.F."/>
            <person name="Tungtrongchitr A."/>
            <person name="Tsui S.K.W."/>
        </authorList>
    </citation>
    <scope>NUCLEOTIDE SEQUENCE [LARGE SCALE GENOMIC DNA]</scope>
    <source>
        <strain evidence="2">PWHHKU_190912</strain>
    </source>
</reference>
<gene>
    <name evidence="2" type="ORF">ANN_17709</name>
</gene>
<evidence type="ECO:0000256" key="1">
    <source>
        <dbReference type="ARBA" id="ARBA00004123"/>
    </source>
</evidence>
<dbReference type="InterPro" id="IPR009057">
    <property type="entry name" value="Homeodomain-like_sf"/>
</dbReference>
<comment type="subcellular location">
    <subcellularLocation>
        <location evidence="1">Nucleus</location>
    </subcellularLocation>
</comment>
<accession>A0ABQ8STQ6</accession>
<name>A0ABQ8STQ6_PERAM</name>
<keyword evidence="3" id="KW-1185">Reference proteome</keyword>